<evidence type="ECO:0000313" key="6">
    <source>
        <dbReference type="EMBL" id="CEM26958.1"/>
    </source>
</evidence>
<feature type="region of interest" description="Disordered" evidence="4">
    <location>
        <begin position="381"/>
        <end position="401"/>
    </location>
</feature>
<gene>
    <name evidence="6" type="ORF">Cvel_21282</name>
</gene>
<evidence type="ECO:0000259" key="5">
    <source>
        <dbReference type="SMART" id="SM00861"/>
    </source>
</evidence>
<dbReference type="InterPro" id="IPR001017">
    <property type="entry name" value="DH_E1"/>
</dbReference>
<dbReference type="GO" id="GO:0007584">
    <property type="term" value="P:response to nutrient"/>
    <property type="evidence" value="ECO:0007669"/>
    <property type="project" value="TreeGrafter"/>
</dbReference>
<dbReference type="GO" id="GO:0003863">
    <property type="term" value="F:branched-chain 2-oxo acid dehydrogenase activity"/>
    <property type="evidence" value="ECO:0007669"/>
    <property type="project" value="UniProtKB-EC"/>
</dbReference>
<dbReference type="PANTHER" id="PTHR42980">
    <property type="entry name" value="2-OXOISOVALERATE DEHYDROGENASE SUBUNIT BETA-RELATED"/>
    <property type="match status" value="1"/>
</dbReference>
<dbReference type="SMART" id="SM00861">
    <property type="entry name" value="Transket_pyr"/>
    <property type="match status" value="1"/>
</dbReference>
<dbReference type="Gene3D" id="3.40.50.970">
    <property type="match status" value="2"/>
</dbReference>
<organism evidence="6">
    <name type="scientific">Chromera velia CCMP2878</name>
    <dbReference type="NCBI Taxonomy" id="1169474"/>
    <lineage>
        <taxon>Eukaryota</taxon>
        <taxon>Sar</taxon>
        <taxon>Alveolata</taxon>
        <taxon>Colpodellida</taxon>
        <taxon>Chromeraceae</taxon>
        <taxon>Chromera</taxon>
    </lineage>
</organism>
<name>A0A0G4GCD1_9ALVE</name>
<dbReference type="GO" id="GO:0009083">
    <property type="term" value="P:branched-chain amino acid catabolic process"/>
    <property type="evidence" value="ECO:0007669"/>
    <property type="project" value="TreeGrafter"/>
</dbReference>
<dbReference type="EMBL" id="CDMZ01001083">
    <property type="protein sequence ID" value="CEM26958.1"/>
    <property type="molecule type" value="Genomic_DNA"/>
</dbReference>
<keyword evidence="2" id="KW-0560">Oxidoreductase</keyword>
<dbReference type="InterPro" id="IPR029061">
    <property type="entry name" value="THDP-binding"/>
</dbReference>
<feature type="compositionally biased region" description="Basic and acidic residues" evidence="4">
    <location>
        <begin position="389"/>
        <end position="401"/>
    </location>
</feature>
<proteinExistence type="predicted"/>
<comment type="cofactor">
    <cofactor evidence="1">
        <name>thiamine diphosphate</name>
        <dbReference type="ChEBI" id="CHEBI:58937"/>
    </cofactor>
</comment>
<dbReference type="SUPFAM" id="SSF52518">
    <property type="entry name" value="Thiamin diphosphate-binding fold (THDP-binding)"/>
    <property type="match status" value="2"/>
</dbReference>
<comment type="catalytic activity">
    <reaction evidence="3">
        <text>N(6)-[(R)-lipoyl]-L-lysyl-[protein] + 3-methyl-2-oxobutanoate + H(+) = N(6)-[(R)-S(8)-2-methylpropanoyldihydrolipoyl]-L-lysyl-[protein] + CO2</text>
        <dbReference type="Rhea" id="RHEA:13457"/>
        <dbReference type="Rhea" id="RHEA-COMP:10474"/>
        <dbReference type="Rhea" id="RHEA-COMP:10497"/>
        <dbReference type="ChEBI" id="CHEBI:11851"/>
        <dbReference type="ChEBI" id="CHEBI:15378"/>
        <dbReference type="ChEBI" id="CHEBI:16526"/>
        <dbReference type="ChEBI" id="CHEBI:83099"/>
        <dbReference type="ChEBI" id="CHEBI:83142"/>
        <dbReference type="EC" id="1.2.4.4"/>
    </reaction>
    <physiologicalReaction direction="left-to-right" evidence="3">
        <dbReference type="Rhea" id="RHEA:13458"/>
    </physiologicalReaction>
</comment>
<dbReference type="Pfam" id="PF02779">
    <property type="entry name" value="Transket_pyr"/>
    <property type="match status" value="1"/>
</dbReference>
<dbReference type="InterPro" id="IPR005475">
    <property type="entry name" value="Transketolase-like_Pyr-bd"/>
</dbReference>
<evidence type="ECO:0000256" key="2">
    <source>
        <dbReference type="ARBA" id="ARBA00023002"/>
    </source>
</evidence>
<reference evidence="6" key="1">
    <citation type="submission" date="2014-11" db="EMBL/GenBank/DDBJ databases">
        <authorList>
            <person name="Otto D Thomas"/>
            <person name="Naeem Raeece"/>
        </authorList>
    </citation>
    <scope>NUCLEOTIDE SEQUENCE</scope>
</reference>
<dbReference type="Pfam" id="PF00676">
    <property type="entry name" value="E1_dh"/>
    <property type="match status" value="1"/>
</dbReference>
<feature type="domain" description="Transketolase-like pyrimidine-binding" evidence="5">
    <location>
        <begin position="401"/>
        <end position="581"/>
    </location>
</feature>
<evidence type="ECO:0000256" key="1">
    <source>
        <dbReference type="ARBA" id="ARBA00001964"/>
    </source>
</evidence>
<dbReference type="AlphaFoldDB" id="A0A0G4GCD1"/>
<protein>
    <recommendedName>
        <fullName evidence="5">Transketolase-like pyrimidine-binding domain-containing protein</fullName>
    </recommendedName>
</protein>
<evidence type="ECO:0000256" key="4">
    <source>
        <dbReference type="SAM" id="MobiDB-lite"/>
    </source>
</evidence>
<evidence type="ECO:0000256" key="3">
    <source>
        <dbReference type="ARBA" id="ARBA00051764"/>
    </source>
</evidence>
<dbReference type="PANTHER" id="PTHR42980:SF1">
    <property type="entry name" value="2-OXOISOVALERATE DEHYDROGENASE SUBUNIT BETA, MITOCHONDRIAL"/>
    <property type="match status" value="1"/>
</dbReference>
<accession>A0A0G4GCD1</accession>
<dbReference type="VEuPathDB" id="CryptoDB:Cvel_21282"/>
<sequence>METLRGPTGQTSPSVPSSLSSAECRQVVVAGLATFALHVESRIAALIGEGFYTIGPCGEELTAVFGSLLKQTDAIALHYRHVSALISRQLSAGRPLAEIIRDRARGYVCSVNDPVTGGRHCAIGSRDNPNDFYVTSTLASQAPIAVGRALSVSLSAKANAEAKMQGQLPFSKRLGFGFDHWGGEGAKNPISFVSVGDGSVNNGMFLSAVNMADYARHRKIKCPVLFAVTNNEICISLRGHRWLHSFLDRHQRLTPVFEADGRDLFSVWEQTEKALEETRTSRRPVFLHLHSVPRRFGHAATDRQAAYLSAEEIADAEASDVLFGTIKEAVDAGLVNAQDIRNEWQIIRTLVRSAFEETAEEPKISTREELVASNSPPLFVPSAIKKGGGGKEKRSGKGRKDVMRKHMGSLMREAMRADSRVMYLGEDVRHGGYYAVTEGLSAEPDGKGGWSHRVVDFPPDESSLVGAGVGFAHAGLVPIVEIPYAKYLDCGADVFFEGALLHWCTNGREKIGMVVRLQGFDRGVFGGNFHTHNALHMPPGVDVVCYSNGRDWVRGMRYCLLQAAEAGRLSMVVDSTELLAKRHLFPEKGKDGLWLREYPEVESDTEKGGEGKNEGGLVGLYKDSPEGLLDFDTLMVYPPREGVEGVELEVIEMDGKEESESPTAVPGGPLLVVTYGNGVGTSLRARETLEPSLRASTFIVDCPYVSPGLLPSGLQKLFPPQTAASDGQDSRVVTSVPRGVVFADVCKEGQSPLMARVSQLQQAGRLPSAWTCKAACGSYNPLGRVVTFLSDADVIEGVGEVTKGQ</sequence>